<gene>
    <name evidence="1" type="ORF">HMPREF0063_12830</name>
</gene>
<protein>
    <submittedName>
        <fullName evidence="1">Uncharacterized protein</fullName>
    </submittedName>
</protein>
<sequence length="82" mass="8892">MAAPQRVHVVMDFESPPEVVFEALGEHENLGPVFGATVTRVRDGDTSRNGVGSVRRLKIGPLPGFEETTTDLSRVSRTVLVC</sequence>
<accession>E2SFM1</accession>
<dbReference type="SUPFAM" id="SSF55961">
    <property type="entry name" value="Bet v1-like"/>
    <property type="match status" value="1"/>
</dbReference>
<name>E2SFM1_9ACTN</name>
<evidence type="ECO:0000313" key="1">
    <source>
        <dbReference type="EMBL" id="EFQ81988.1"/>
    </source>
</evidence>
<comment type="caution">
    <text evidence="1">The sequence shown here is derived from an EMBL/GenBank/DDBJ whole genome shotgun (WGS) entry which is preliminary data.</text>
</comment>
<dbReference type="Proteomes" id="UP000003111">
    <property type="component" value="Unassembled WGS sequence"/>
</dbReference>
<keyword evidence="2" id="KW-1185">Reference proteome</keyword>
<organism evidence="1 2">
    <name type="scientific">Aeromicrobium marinum DSM 15272</name>
    <dbReference type="NCBI Taxonomy" id="585531"/>
    <lineage>
        <taxon>Bacteria</taxon>
        <taxon>Bacillati</taxon>
        <taxon>Actinomycetota</taxon>
        <taxon>Actinomycetes</taxon>
        <taxon>Propionibacteriales</taxon>
        <taxon>Nocardioidaceae</taxon>
        <taxon>Aeromicrobium</taxon>
    </lineage>
</organism>
<dbReference type="EMBL" id="ACLF03000013">
    <property type="protein sequence ID" value="EFQ81988.1"/>
    <property type="molecule type" value="Genomic_DNA"/>
</dbReference>
<dbReference type="eggNOG" id="COG3832">
    <property type="taxonomic scope" value="Bacteria"/>
</dbReference>
<evidence type="ECO:0000313" key="2">
    <source>
        <dbReference type="Proteomes" id="UP000003111"/>
    </source>
</evidence>
<dbReference type="STRING" id="585531.HMPREF0063_12830"/>
<reference evidence="1" key="1">
    <citation type="submission" date="2010-08" db="EMBL/GenBank/DDBJ databases">
        <authorList>
            <person name="Muzny D."/>
            <person name="Qin X."/>
            <person name="Buhay C."/>
            <person name="Dugan-Rocha S."/>
            <person name="Ding Y."/>
            <person name="Chen G."/>
            <person name="Hawes A."/>
            <person name="Holder M."/>
            <person name="Jhangiani S."/>
            <person name="Johnson A."/>
            <person name="Khan Z."/>
            <person name="Li Z."/>
            <person name="Liu W."/>
            <person name="Liu X."/>
            <person name="Perez L."/>
            <person name="Shen H."/>
            <person name="Wang Q."/>
            <person name="Watt J."/>
            <person name="Xi L."/>
            <person name="Xin Y."/>
            <person name="Zhou J."/>
            <person name="Deng J."/>
            <person name="Jiang H."/>
            <person name="Liu Y."/>
            <person name="Qu J."/>
            <person name="Song X.-Z."/>
            <person name="Zhang L."/>
            <person name="Villasana D."/>
            <person name="Johnson A."/>
            <person name="Liu J."/>
            <person name="Liyanage D."/>
            <person name="Lorensuhewa L."/>
            <person name="Robinson T."/>
            <person name="Song A."/>
            <person name="Song B.-B."/>
            <person name="Dinh H."/>
            <person name="Thornton R."/>
            <person name="Coyle M."/>
            <person name="Francisco L."/>
            <person name="Jackson L."/>
            <person name="Javaid M."/>
            <person name="Korchina V."/>
            <person name="Kovar C."/>
            <person name="Mata R."/>
            <person name="Mathew T."/>
            <person name="Ngo R."/>
            <person name="Nguyen L."/>
            <person name="Nguyen N."/>
            <person name="Okwuonu G."/>
            <person name="Ongeri F."/>
            <person name="Pham C."/>
            <person name="Simmons D."/>
            <person name="Wilczek-Boney K."/>
            <person name="Hale W."/>
            <person name="Jakkamsetti A."/>
            <person name="Pham P."/>
            <person name="Ruth R."/>
            <person name="San Lucas F."/>
            <person name="Warren J."/>
            <person name="Zhang J."/>
            <person name="Zhao Z."/>
            <person name="Zhou C."/>
            <person name="Zhu D."/>
            <person name="Lee S."/>
            <person name="Bess C."/>
            <person name="Blankenburg K."/>
            <person name="Forbes L."/>
            <person name="Fu Q."/>
            <person name="Gubbala S."/>
            <person name="Hirani K."/>
            <person name="Jayaseelan J.C."/>
            <person name="Lara F."/>
            <person name="Munidasa M."/>
            <person name="Palculict T."/>
            <person name="Patil S."/>
            <person name="Pu L.-L."/>
            <person name="Saada N."/>
            <person name="Tang L."/>
            <person name="Weissenberger G."/>
            <person name="Zhu Y."/>
            <person name="Hemphill L."/>
            <person name="Shang Y."/>
            <person name="Youmans B."/>
            <person name="Ayvaz T."/>
            <person name="Ross M."/>
            <person name="Santibanez J."/>
            <person name="Aqrawi P."/>
            <person name="Gross S."/>
            <person name="Joshi V."/>
            <person name="Fowler G."/>
            <person name="Nazareth L."/>
            <person name="Reid J."/>
            <person name="Worley K."/>
            <person name="Petrosino J."/>
            <person name="Highlander S."/>
            <person name="Gibbs R."/>
        </authorList>
    </citation>
    <scope>NUCLEOTIDE SEQUENCE [LARGE SCALE GENOMIC DNA]</scope>
    <source>
        <strain evidence="1">DSM 15272</strain>
    </source>
</reference>
<dbReference type="HOGENOM" id="CLU_2550771_0_0_11"/>
<dbReference type="RefSeq" id="WP_007079037.1">
    <property type="nucleotide sequence ID" value="NZ_CM001024.1"/>
</dbReference>
<dbReference type="AlphaFoldDB" id="E2SFM1"/>
<proteinExistence type="predicted"/>